<feature type="region of interest" description="Disordered" evidence="4">
    <location>
        <begin position="79"/>
        <end position="105"/>
    </location>
</feature>
<dbReference type="EMBL" id="BNCP01000004">
    <property type="protein sequence ID" value="GIL72931.1"/>
    <property type="molecule type" value="Genomic_DNA"/>
</dbReference>
<dbReference type="Gene3D" id="1.20.1280.50">
    <property type="match status" value="1"/>
</dbReference>
<evidence type="ECO:0000313" key="6">
    <source>
        <dbReference type="EMBL" id="GIL99413.1"/>
    </source>
</evidence>
<accession>A0A8J4DBA5</accession>
<dbReference type="OrthoDB" id="676979at2759"/>
<comment type="caution">
    <text evidence="6">The sequence shown here is derived from an EMBL/GenBank/DDBJ whole genome shotgun (WGS) entry which is preliminary data.</text>
</comment>
<feature type="region of interest" description="Disordered" evidence="4">
    <location>
        <begin position="200"/>
        <end position="219"/>
    </location>
</feature>
<dbReference type="PANTHER" id="PTHR48051">
    <property type="match status" value="1"/>
</dbReference>
<dbReference type="EMBL" id="BNCQ01000006">
    <property type="protein sequence ID" value="GIL99413.1"/>
    <property type="molecule type" value="Genomic_DNA"/>
</dbReference>
<evidence type="ECO:0008006" key="9">
    <source>
        <dbReference type="Google" id="ProtNLM"/>
    </source>
</evidence>
<dbReference type="SUPFAM" id="SSF52047">
    <property type="entry name" value="RNI-like"/>
    <property type="match status" value="1"/>
</dbReference>
<feature type="compositionally biased region" description="Gly residues" evidence="4">
    <location>
        <begin position="429"/>
        <end position="440"/>
    </location>
</feature>
<name>A0A8J4DBA5_9CHLO</name>
<sequence length="602" mass="63591">MGSFDDLDDALLESVLKFLNSTELRNTGCLVCKRWRAACTTRPGLWRDMDINVAWEIYHPHGPVSHSFPRAVHRGFGAAREGGRGGSRSRNLCGTRGGGEGSSGRRSYLSTFLSRAAISHWLQPHIPHVEILRISNAEMRTSVVGYGLGASDRHDLQPTDLAALLGALPALTELHLTRACNLLPDPAILLHIPTSASSDIAASHSPGPQAQPPAGHGAAAPLQFPAAAAAAAVAEAAGGGGAFPVVAMAGAGLAETAGGHPTLLALPLPTSSGATPPLAERLRLLSLCHAGYDFSTDEGAMQAAALGGLRGLQELTITLEPVAEEGLNRLPESWSLLTGLTALRLGGHQRLRRLPSWLSGSLRRLRELTLTSCGFYRVPAAALAGLAQLRLLSLDSCPLGRGSAAVSLDAWWPPEEGPEGEAQDKGEEAGGSGGEVGRGGESGMARLEVLQLRDCDILALPYTVTRLTNIRRLELGGNPLGELALPVSSGRNSSQMRDVVLRYLKESGDRGFSQLAANTRLKHLGLERCGLKSVPLGVPELTQLASLDLSHNAELELYDRHRMDLPGCLSHLTCLRLLGTATGQQLREAGQSMSVGRELVLD</sequence>
<gene>
    <name evidence="5" type="ORF">Vretifemale_3071</name>
    <name evidence="6" type="ORF">Vretimale_4578</name>
</gene>
<dbReference type="AlphaFoldDB" id="A0A8J4DBA5"/>
<dbReference type="InterPro" id="IPR036047">
    <property type="entry name" value="F-box-like_dom_sf"/>
</dbReference>
<evidence type="ECO:0000313" key="5">
    <source>
        <dbReference type="EMBL" id="GIL72931.1"/>
    </source>
</evidence>
<feature type="compositionally biased region" description="Low complexity" evidence="4">
    <location>
        <begin position="201"/>
        <end position="219"/>
    </location>
</feature>
<reference evidence="6" key="1">
    <citation type="journal article" date="2021" name="Proc. Natl. Acad. Sci. U.S.A.">
        <title>Three genomes in the algal genus Volvox reveal the fate of a haploid sex-determining region after a transition to homothallism.</title>
        <authorList>
            <person name="Yamamoto K."/>
            <person name="Hamaji T."/>
            <person name="Kawai-Toyooka H."/>
            <person name="Matsuzaki R."/>
            <person name="Takahashi F."/>
            <person name="Nishimura Y."/>
            <person name="Kawachi M."/>
            <person name="Noguchi H."/>
            <person name="Minakuchi Y."/>
            <person name="Umen J.G."/>
            <person name="Toyoda A."/>
            <person name="Nozaki H."/>
        </authorList>
    </citation>
    <scope>NUCLEOTIDE SEQUENCE</scope>
    <source>
        <strain evidence="6">NIES-3785</strain>
        <strain evidence="5">NIES-3786</strain>
    </source>
</reference>
<evidence type="ECO:0000256" key="4">
    <source>
        <dbReference type="SAM" id="MobiDB-lite"/>
    </source>
</evidence>
<evidence type="ECO:0000313" key="7">
    <source>
        <dbReference type="Proteomes" id="UP000722791"/>
    </source>
</evidence>
<dbReference type="SUPFAM" id="SSF81383">
    <property type="entry name" value="F-box domain"/>
    <property type="match status" value="1"/>
</dbReference>
<evidence type="ECO:0000313" key="8">
    <source>
        <dbReference type="Proteomes" id="UP000747110"/>
    </source>
</evidence>
<dbReference type="InterPro" id="IPR032675">
    <property type="entry name" value="LRR_dom_sf"/>
</dbReference>
<keyword evidence="2" id="KW-0433">Leucine-rich repeat</keyword>
<dbReference type="InterPro" id="IPR050216">
    <property type="entry name" value="LRR_domain-containing"/>
</dbReference>
<dbReference type="Gene3D" id="3.80.10.10">
    <property type="entry name" value="Ribonuclease Inhibitor"/>
    <property type="match status" value="1"/>
</dbReference>
<evidence type="ECO:0000256" key="2">
    <source>
        <dbReference type="ARBA" id="ARBA00022614"/>
    </source>
</evidence>
<keyword evidence="3" id="KW-0677">Repeat</keyword>
<keyword evidence="8" id="KW-1185">Reference proteome</keyword>
<dbReference type="GO" id="GO:0005930">
    <property type="term" value="C:axoneme"/>
    <property type="evidence" value="ECO:0007669"/>
    <property type="project" value="UniProtKB-SubCell"/>
</dbReference>
<feature type="region of interest" description="Disordered" evidence="4">
    <location>
        <begin position="410"/>
        <end position="440"/>
    </location>
</feature>
<evidence type="ECO:0000256" key="3">
    <source>
        <dbReference type="ARBA" id="ARBA00022737"/>
    </source>
</evidence>
<dbReference type="PANTHER" id="PTHR48051:SF1">
    <property type="entry name" value="RAS SUPPRESSOR PROTEIN 1"/>
    <property type="match status" value="1"/>
</dbReference>
<proteinExistence type="predicted"/>
<dbReference type="Proteomes" id="UP000747110">
    <property type="component" value="Unassembled WGS sequence"/>
</dbReference>
<organism evidence="6 7">
    <name type="scientific">Volvox reticuliferus</name>
    <dbReference type="NCBI Taxonomy" id="1737510"/>
    <lineage>
        <taxon>Eukaryota</taxon>
        <taxon>Viridiplantae</taxon>
        <taxon>Chlorophyta</taxon>
        <taxon>core chlorophytes</taxon>
        <taxon>Chlorophyceae</taxon>
        <taxon>CS clade</taxon>
        <taxon>Chlamydomonadales</taxon>
        <taxon>Volvocaceae</taxon>
        <taxon>Volvox</taxon>
    </lineage>
</organism>
<comment type="subcellular location">
    <subcellularLocation>
        <location evidence="1">Cytoplasm</location>
        <location evidence="1">Cytoskeleton</location>
        <location evidence="1">Cilium axoneme</location>
    </subcellularLocation>
</comment>
<evidence type="ECO:0000256" key="1">
    <source>
        <dbReference type="ARBA" id="ARBA00004430"/>
    </source>
</evidence>
<dbReference type="Proteomes" id="UP000722791">
    <property type="component" value="Unassembled WGS sequence"/>
</dbReference>
<protein>
    <recommendedName>
        <fullName evidence="9">F-box domain-containing protein</fullName>
    </recommendedName>
</protein>